<evidence type="ECO:0000256" key="1">
    <source>
        <dbReference type="ARBA" id="ARBA00006484"/>
    </source>
</evidence>
<dbReference type="HOGENOM" id="CLU_010194_1_0_9"/>
<dbReference type="PANTHER" id="PTHR43477:SF1">
    <property type="entry name" value="DIHYDROANTICAPSIN 7-DEHYDROGENASE"/>
    <property type="match status" value="1"/>
</dbReference>
<evidence type="ECO:0000256" key="2">
    <source>
        <dbReference type="ARBA" id="ARBA00023002"/>
    </source>
</evidence>
<dbReference type="Gene3D" id="3.40.50.720">
    <property type="entry name" value="NAD(P)-binding Rossmann-like Domain"/>
    <property type="match status" value="1"/>
</dbReference>
<dbReference type="FunFam" id="3.40.50.720:FF:000084">
    <property type="entry name" value="Short-chain dehydrogenase reductase"/>
    <property type="match status" value="1"/>
</dbReference>
<sequence length="167" mass="17631">MVNNAGVVIPGNLESTSEEEFDLTMDINVKGTFFMSKFVLPHMKKQGGGVIVNMGSVAALKGHVDRAAYCASKGAVVALSRAMAADYVKDNIRVNVVCPGTTYTPAIKEKIATAEDPAAMEATFIGRQPMGRLGRVEEIAHAVLFAASDEAAYMTGSIIVIDGGMTM</sequence>
<name>U4Q946_TEPAE</name>
<dbReference type="eggNOG" id="COG1028">
    <property type="taxonomic scope" value="Bacteria"/>
</dbReference>
<protein>
    <submittedName>
        <fullName evidence="3">Uncharacterized oxidoreductase TM_0325</fullName>
        <ecNumber evidence="3">1.-.-.-</ecNumber>
    </submittedName>
</protein>
<dbReference type="Proteomes" id="UP000010802">
    <property type="component" value="Chromosome"/>
</dbReference>
<evidence type="ECO:0000313" key="4">
    <source>
        <dbReference type="Proteomes" id="UP000010802"/>
    </source>
</evidence>
<dbReference type="AlphaFoldDB" id="U4Q946"/>
<gene>
    <name evidence="3" type="ordered locus">TEPIRE1_1888</name>
</gene>
<dbReference type="PANTHER" id="PTHR43477">
    <property type="entry name" value="DIHYDROANTICAPSIN 7-DEHYDROGENASE"/>
    <property type="match status" value="1"/>
</dbReference>
<proteinExistence type="inferred from homology"/>
<dbReference type="Pfam" id="PF13561">
    <property type="entry name" value="adh_short_C2"/>
    <property type="match status" value="1"/>
</dbReference>
<comment type="similarity">
    <text evidence="1">Belongs to the short-chain dehydrogenases/reductases (SDR) family.</text>
</comment>
<dbReference type="SUPFAM" id="SSF51735">
    <property type="entry name" value="NAD(P)-binding Rossmann-fold domains"/>
    <property type="match status" value="1"/>
</dbReference>
<dbReference type="GO" id="GO:0008206">
    <property type="term" value="P:bile acid metabolic process"/>
    <property type="evidence" value="ECO:0007669"/>
    <property type="project" value="UniProtKB-ARBA"/>
</dbReference>
<reference evidence="4" key="1">
    <citation type="journal article" date="2013" name="Genome Announc.">
        <title>First genome sequence of a syntrophic acetate-oxidizing bacterium, Tepidanaerobacter acetatoxydans strain Re1.</title>
        <authorList>
            <person name="Manzoor S."/>
            <person name="Bongcam-Rudloff E."/>
            <person name="Schnurer A."/>
            <person name="Muller B."/>
        </authorList>
    </citation>
    <scope>NUCLEOTIDE SEQUENCE [LARGE SCALE GENOMIC DNA]</scope>
    <source>
        <strain evidence="4">Re1</strain>
    </source>
</reference>
<dbReference type="PRINTS" id="PR00080">
    <property type="entry name" value="SDRFAMILY"/>
</dbReference>
<evidence type="ECO:0000313" key="3">
    <source>
        <dbReference type="EMBL" id="CDI40839.1"/>
    </source>
</evidence>
<dbReference type="InterPro" id="IPR036291">
    <property type="entry name" value="NAD(P)-bd_dom_sf"/>
</dbReference>
<dbReference type="PROSITE" id="PS00061">
    <property type="entry name" value="ADH_SHORT"/>
    <property type="match status" value="1"/>
</dbReference>
<keyword evidence="2 3" id="KW-0560">Oxidoreductase</keyword>
<dbReference type="InterPro" id="IPR002347">
    <property type="entry name" value="SDR_fam"/>
</dbReference>
<accession>U4Q946</accession>
<dbReference type="InterPro" id="IPR020904">
    <property type="entry name" value="Sc_DH/Rdtase_CS"/>
</dbReference>
<dbReference type="EMBL" id="HF563609">
    <property type="protein sequence ID" value="CDI40839.1"/>
    <property type="molecule type" value="Genomic_DNA"/>
</dbReference>
<dbReference type="CDD" id="cd05233">
    <property type="entry name" value="SDR_c"/>
    <property type="match status" value="1"/>
</dbReference>
<dbReference type="GO" id="GO:0016491">
    <property type="term" value="F:oxidoreductase activity"/>
    <property type="evidence" value="ECO:0007669"/>
    <property type="project" value="UniProtKB-KW"/>
</dbReference>
<dbReference type="PRINTS" id="PR00081">
    <property type="entry name" value="GDHRDH"/>
</dbReference>
<dbReference type="KEGG" id="tae:TepiRe1_1888"/>
<organism evidence="3 4">
    <name type="scientific">Tepidanaerobacter acetatoxydans (strain DSM 21804 / JCM 16047 / Re1)</name>
    <dbReference type="NCBI Taxonomy" id="1209989"/>
    <lineage>
        <taxon>Bacteria</taxon>
        <taxon>Bacillati</taxon>
        <taxon>Bacillota</taxon>
        <taxon>Clostridia</taxon>
        <taxon>Thermosediminibacterales</taxon>
        <taxon>Tepidanaerobacteraceae</taxon>
        <taxon>Tepidanaerobacter</taxon>
    </lineage>
</organism>
<dbReference type="EC" id="1.-.-.-" evidence="3"/>
<dbReference type="InterPro" id="IPR051122">
    <property type="entry name" value="SDR_DHRS6-like"/>
</dbReference>
<keyword evidence="4" id="KW-1185">Reference proteome</keyword>